<comment type="caution">
    <text evidence="1">The sequence shown here is derived from an EMBL/GenBank/DDBJ whole genome shotgun (WGS) entry which is preliminary data.</text>
</comment>
<name>A0A9K3H4R2_HELAN</name>
<accession>A0A9K3H4R2</accession>
<evidence type="ECO:0000313" key="1">
    <source>
        <dbReference type="EMBL" id="KAF5767412.1"/>
    </source>
</evidence>
<sequence length="129" mass="14458">MVKLWVKQDSTRISCQEFRADSESARAVKAEENYERVLAQHTASSGQLEDAKAMNADRQWMRDYGVVFIGNAILSTPEVDAVVAALRAKARDAGYKACYTECLTHVNAVSDREFTIERCRAHEVDTKGE</sequence>
<protein>
    <submittedName>
        <fullName evidence="1">Uncharacterized protein</fullName>
    </submittedName>
</protein>
<reference evidence="1" key="1">
    <citation type="journal article" date="2017" name="Nature">
        <title>The sunflower genome provides insights into oil metabolism, flowering and Asterid evolution.</title>
        <authorList>
            <person name="Badouin H."/>
            <person name="Gouzy J."/>
            <person name="Grassa C.J."/>
            <person name="Murat F."/>
            <person name="Staton S.E."/>
            <person name="Cottret L."/>
            <person name="Lelandais-Briere C."/>
            <person name="Owens G.L."/>
            <person name="Carrere S."/>
            <person name="Mayjonade B."/>
            <person name="Legrand L."/>
            <person name="Gill N."/>
            <person name="Kane N.C."/>
            <person name="Bowers J.E."/>
            <person name="Hubner S."/>
            <person name="Bellec A."/>
            <person name="Berard A."/>
            <person name="Berges H."/>
            <person name="Blanchet N."/>
            <person name="Boniface M.C."/>
            <person name="Brunel D."/>
            <person name="Catrice O."/>
            <person name="Chaidir N."/>
            <person name="Claudel C."/>
            <person name="Donnadieu C."/>
            <person name="Faraut T."/>
            <person name="Fievet G."/>
            <person name="Helmstetter N."/>
            <person name="King M."/>
            <person name="Knapp S.J."/>
            <person name="Lai Z."/>
            <person name="Le Paslier M.C."/>
            <person name="Lippi Y."/>
            <person name="Lorenzon L."/>
            <person name="Mandel J.R."/>
            <person name="Marage G."/>
            <person name="Marchand G."/>
            <person name="Marquand E."/>
            <person name="Bret-Mestries E."/>
            <person name="Morien E."/>
            <person name="Nambeesan S."/>
            <person name="Nguyen T."/>
            <person name="Pegot-Espagnet P."/>
            <person name="Pouilly N."/>
            <person name="Raftis F."/>
            <person name="Sallet E."/>
            <person name="Schiex T."/>
            <person name="Thomas J."/>
            <person name="Vandecasteele C."/>
            <person name="Vares D."/>
            <person name="Vear F."/>
            <person name="Vautrin S."/>
            <person name="Crespi M."/>
            <person name="Mangin B."/>
            <person name="Burke J.M."/>
            <person name="Salse J."/>
            <person name="Munos S."/>
            <person name="Vincourt P."/>
            <person name="Rieseberg L.H."/>
            <person name="Langlade N.B."/>
        </authorList>
    </citation>
    <scope>NUCLEOTIDE SEQUENCE</scope>
    <source>
        <tissue evidence="1">Leaves</tissue>
    </source>
</reference>
<evidence type="ECO:0000313" key="2">
    <source>
        <dbReference type="Proteomes" id="UP000215914"/>
    </source>
</evidence>
<keyword evidence="2" id="KW-1185">Reference proteome</keyword>
<dbReference type="Gramene" id="mRNA:HanXRQr2_Chr14g0624041">
    <property type="protein sequence ID" value="mRNA:HanXRQr2_Chr14g0624041"/>
    <property type="gene ID" value="HanXRQr2_Chr14g0624041"/>
</dbReference>
<dbReference type="AlphaFoldDB" id="A0A9K3H4R2"/>
<dbReference type="EMBL" id="MNCJ02000329">
    <property type="protein sequence ID" value="KAF5767412.1"/>
    <property type="molecule type" value="Genomic_DNA"/>
</dbReference>
<reference evidence="1" key="2">
    <citation type="submission" date="2020-06" db="EMBL/GenBank/DDBJ databases">
        <title>Helianthus annuus Genome sequencing and assembly Release 2.</title>
        <authorList>
            <person name="Gouzy J."/>
            <person name="Langlade N."/>
            <person name="Munos S."/>
        </authorList>
    </citation>
    <scope>NUCLEOTIDE SEQUENCE</scope>
    <source>
        <tissue evidence="1">Leaves</tissue>
    </source>
</reference>
<organism evidence="1 2">
    <name type="scientific">Helianthus annuus</name>
    <name type="common">Common sunflower</name>
    <dbReference type="NCBI Taxonomy" id="4232"/>
    <lineage>
        <taxon>Eukaryota</taxon>
        <taxon>Viridiplantae</taxon>
        <taxon>Streptophyta</taxon>
        <taxon>Embryophyta</taxon>
        <taxon>Tracheophyta</taxon>
        <taxon>Spermatophyta</taxon>
        <taxon>Magnoliopsida</taxon>
        <taxon>eudicotyledons</taxon>
        <taxon>Gunneridae</taxon>
        <taxon>Pentapetalae</taxon>
        <taxon>asterids</taxon>
        <taxon>campanulids</taxon>
        <taxon>Asterales</taxon>
        <taxon>Asteraceae</taxon>
        <taxon>Asteroideae</taxon>
        <taxon>Heliantheae alliance</taxon>
        <taxon>Heliantheae</taxon>
        <taxon>Helianthus</taxon>
    </lineage>
</organism>
<proteinExistence type="predicted"/>
<gene>
    <name evidence="1" type="ORF">HanXRQr2_Chr14g0624041</name>
</gene>
<dbReference type="Proteomes" id="UP000215914">
    <property type="component" value="Unassembled WGS sequence"/>
</dbReference>